<dbReference type="PANTHER" id="PTHR42928:SF5">
    <property type="entry name" value="BLR1237 PROTEIN"/>
    <property type="match status" value="1"/>
</dbReference>
<dbReference type="EMBL" id="JAQIPB010000003">
    <property type="protein sequence ID" value="MDA7416639.1"/>
    <property type="molecule type" value="Genomic_DNA"/>
</dbReference>
<organism evidence="3 4">
    <name type="scientific">Xenophilus arseniciresistens</name>
    <dbReference type="NCBI Taxonomy" id="1283306"/>
    <lineage>
        <taxon>Bacteria</taxon>
        <taxon>Pseudomonadati</taxon>
        <taxon>Pseudomonadota</taxon>
        <taxon>Betaproteobacteria</taxon>
        <taxon>Burkholderiales</taxon>
        <taxon>Comamonadaceae</taxon>
        <taxon>Xenophilus</taxon>
    </lineage>
</organism>
<feature type="chain" id="PRO_5042170115" evidence="2">
    <location>
        <begin position="32"/>
        <end position="334"/>
    </location>
</feature>
<keyword evidence="4" id="KW-1185">Reference proteome</keyword>
<protein>
    <submittedName>
        <fullName evidence="3">Tripartite tricarboxylate transporter substrate binding protein</fullName>
    </submittedName>
</protein>
<dbReference type="Pfam" id="PF03401">
    <property type="entry name" value="TctC"/>
    <property type="match status" value="1"/>
</dbReference>
<gene>
    <name evidence="3" type="ORF">PGB34_09710</name>
</gene>
<dbReference type="PIRSF" id="PIRSF017082">
    <property type="entry name" value="YflP"/>
    <property type="match status" value="1"/>
</dbReference>
<reference evidence="3" key="1">
    <citation type="submission" date="2023-01" db="EMBL/GenBank/DDBJ databases">
        <title>Xenophilus mangrovi sp. nov., isolated from soil of Mangrove nature reserve.</title>
        <authorList>
            <person name="Xu S."/>
            <person name="Liu Z."/>
            <person name="Xu Y."/>
        </authorList>
    </citation>
    <scope>NUCLEOTIDE SEQUENCE</scope>
    <source>
        <strain evidence="3">YW8</strain>
    </source>
</reference>
<evidence type="ECO:0000313" key="3">
    <source>
        <dbReference type="EMBL" id="MDA7416639.1"/>
    </source>
</evidence>
<name>A0AAE3NBL3_9BURK</name>
<dbReference type="Proteomes" id="UP001212602">
    <property type="component" value="Unassembled WGS sequence"/>
</dbReference>
<dbReference type="Gene3D" id="3.40.190.10">
    <property type="entry name" value="Periplasmic binding protein-like II"/>
    <property type="match status" value="1"/>
</dbReference>
<dbReference type="Gene3D" id="3.40.190.150">
    <property type="entry name" value="Bordetella uptake gene, domain 1"/>
    <property type="match status" value="1"/>
</dbReference>
<dbReference type="InterPro" id="IPR005064">
    <property type="entry name" value="BUG"/>
</dbReference>
<dbReference type="RefSeq" id="WP_271427876.1">
    <property type="nucleotide sequence ID" value="NZ_JAQIPB010000003.1"/>
</dbReference>
<dbReference type="InterPro" id="IPR042100">
    <property type="entry name" value="Bug_dom1"/>
</dbReference>
<dbReference type="SUPFAM" id="SSF53850">
    <property type="entry name" value="Periplasmic binding protein-like II"/>
    <property type="match status" value="1"/>
</dbReference>
<proteinExistence type="inferred from homology"/>
<sequence length="334" mass="34858">MHATSFLRRRTFTLLAPLAAALALNAPMAHAQAAEAFPSRTVTLIVNGGAGSLPDSFARPLADKLRAALGQSVVIDNRPGAGGMVAMQQLKAQPADGHTLALITNAHAVWNPHVFSKLSYDPEADLLPVAPIAIIPMALAVNPKLGVSTLEELVALARKQPGRLNYASSSNGSPPHVLFELFKQQAGIAVTHVPFKTGTDALTATVAGDTQIYLAGTSLVEPMVKDGRLKALAVSPAVRSPAFAGLPTFESKGYKGFEGAVWLGVVARPGVSEAVLQRLNREIGAALADPALASAFEGHGSLPYHASPAAFARRIADDRALWTPLLQSVGVKAD</sequence>
<keyword evidence="2" id="KW-0732">Signal</keyword>
<comment type="similarity">
    <text evidence="1">Belongs to the UPF0065 (bug) family.</text>
</comment>
<dbReference type="CDD" id="cd07012">
    <property type="entry name" value="PBP2_Bug_TTT"/>
    <property type="match status" value="1"/>
</dbReference>
<dbReference type="PANTHER" id="PTHR42928">
    <property type="entry name" value="TRICARBOXYLATE-BINDING PROTEIN"/>
    <property type="match status" value="1"/>
</dbReference>
<feature type="signal peptide" evidence="2">
    <location>
        <begin position="1"/>
        <end position="31"/>
    </location>
</feature>
<evidence type="ECO:0000313" key="4">
    <source>
        <dbReference type="Proteomes" id="UP001212602"/>
    </source>
</evidence>
<evidence type="ECO:0000256" key="1">
    <source>
        <dbReference type="ARBA" id="ARBA00006987"/>
    </source>
</evidence>
<evidence type="ECO:0000256" key="2">
    <source>
        <dbReference type="SAM" id="SignalP"/>
    </source>
</evidence>
<dbReference type="AlphaFoldDB" id="A0AAE3NBL3"/>
<accession>A0AAE3NBL3</accession>
<comment type="caution">
    <text evidence="3">The sequence shown here is derived from an EMBL/GenBank/DDBJ whole genome shotgun (WGS) entry which is preliminary data.</text>
</comment>